<reference evidence="1" key="1">
    <citation type="submission" date="2009-04" db="EMBL/GenBank/DDBJ databases">
        <authorList>
            <person name="Weinstock G."/>
            <person name="Sodergren E."/>
            <person name="Clifton S."/>
            <person name="Fulton L."/>
            <person name="Fulton B."/>
            <person name="Courtney L."/>
            <person name="Fronick C."/>
            <person name="Harrison M."/>
            <person name="Strong C."/>
            <person name="Farmer C."/>
            <person name="Delahaunty K."/>
            <person name="Markovic C."/>
            <person name="Hall O."/>
            <person name="Minx P."/>
            <person name="Tomlinson C."/>
            <person name="Mitreva M."/>
            <person name="Nelson J."/>
            <person name="Hou S."/>
            <person name="Wollam A."/>
            <person name="Pepin K.H."/>
            <person name="Johnson M."/>
            <person name="Bhonagiri V."/>
            <person name="Nash W.E."/>
            <person name="Warren W."/>
            <person name="Chinwalla A."/>
            <person name="Mardis E.R."/>
            <person name="Wilson R.K."/>
        </authorList>
    </citation>
    <scope>NUCLEOTIDE SEQUENCE [LARGE SCALE GENOMIC DNA]</scope>
    <source>
        <strain evidence="1">DSM 20098</strain>
    </source>
</reference>
<dbReference type="EMBL" id="ABYS02000004">
    <property type="protein sequence ID" value="EEP20927.1"/>
    <property type="molecule type" value="Genomic_DNA"/>
</dbReference>
<dbReference type="HOGENOM" id="CLU_3266371_0_0_11"/>
<organism evidence="1 2">
    <name type="scientific">Bifidobacterium angulatum DSM 20098 = JCM 7096</name>
    <dbReference type="NCBI Taxonomy" id="518635"/>
    <lineage>
        <taxon>Bacteria</taxon>
        <taxon>Bacillati</taxon>
        <taxon>Actinomycetota</taxon>
        <taxon>Actinomycetes</taxon>
        <taxon>Bifidobacteriales</taxon>
        <taxon>Bifidobacteriaceae</taxon>
        <taxon>Bifidobacterium</taxon>
    </lineage>
</organism>
<comment type="caution">
    <text evidence="1">The sequence shown here is derived from an EMBL/GenBank/DDBJ whole genome shotgun (WGS) entry which is preliminary data.</text>
</comment>
<proteinExistence type="predicted"/>
<evidence type="ECO:0000313" key="1">
    <source>
        <dbReference type="EMBL" id="EEP20927.1"/>
    </source>
</evidence>
<keyword evidence="2" id="KW-1185">Reference proteome</keyword>
<evidence type="ECO:0000313" key="2">
    <source>
        <dbReference type="Proteomes" id="UP000006408"/>
    </source>
</evidence>
<dbReference type="Proteomes" id="UP000006408">
    <property type="component" value="Unassembled WGS sequence"/>
</dbReference>
<sequence>MNQTRSCTTTKPQPNRQLTRVGASVEPNCGYIDASFAVHGI</sequence>
<protein>
    <submittedName>
        <fullName evidence="1">Uncharacterized protein</fullName>
    </submittedName>
</protein>
<gene>
    <name evidence="1" type="ORF">BIFANG_02279</name>
</gene>
<name>C4FD96_9BIFI</name>
<dbReference type="AlphaFoldDB" id="C4FD96"/>
<accession>C4FD96</accession>